<dbReference type="EMBL" id="JAJSOF020000038">
    <property type="protein sequence ID" value="KAJ4427104.1"/>
    <property type="molecule type" value="Genomic_DNA"/>
</dbReference>
<dbReference type="Proteomes" id="UP001148838">
    <property type="component" value="Unassembled WGS sequence"/>
</dbReference>
<evidence type="ECO:0000313" key="2">
    <source>
        <dbReference type="EMBL" id="KAJ4427104.1"/>
    </source>
</evidence>
<comment type="caution">
    <text evidence="2">The sequence shown here is derived from an EMBL/GenBank/DDBJ whole genome shotgun (WGS) entry which is preliminary data.</text>
</comment>
<feature type="domain" description="Mutator-like transposase" evidence="1">
    <location>
        <begin position="38"/>
        <end position="189"/>
    </location>
</feature>
<protein>
    <recommendedName>
        <fullName evidence="1">Mutator-like transposase domain-containing protein</fullName>
    </recommendedName>
</protein>
<evidence type="ECO:0000313" key="3">
    <source>
        <dbReference type="Proteomes" id="UP001148838"/>
    </source>
</evidence>
<gene>
    <name evidence="2" type="ORF">ANN_24719</name>
</gene>
<keyword evidence="3" id="KW-1185">Reference proteome</keyword>
<organism evidence="2 3">
    <name type="scientific">Periplaneta americana</name>
    <name type="common">American cockroach</name>
    <name type="synonym">Blatta americana</name>
    <dbReference type="NCBI Taxonomy" id="6978"/>
    <lineage>
        <taxon>Eukaryota</taxon>
        <taxon>Metazoa</taxon>
        <taxon>Ecdysozoa</taxon>
        <taxon>Arthropoda</taxon>
        <taxon>Hexapoda</taxon>
        <taxon>Insecta</taxon>
        <taxon>Pterygota</taxon>
        <taxon>Neoptera</taxon>
        <taxon>Polyneoptera</taxon>
        <taxon>Dictyoptera</taxon>
        <taxon>Blattodea</taxon>
        <taxon>Blattoidea</taxon>
        <taxon>Blattidae</taxon>
        <taxon>Blattinae</taxon>
        <taxon>Periplaneta</taxon>
    </lineage>
</organism>
<accession>A0ABQ8RZE6</accession>
<name>A0ABQ8RZE6_PERAM</name>
<dbReference type="InterPro" id="IPR049012">
    <property type="entry name" value="Mutator_transp_dom"/>
</dbReference>
<evidence type="ECO:0000259" key="1">
    <source>
        <dbReference type="Pfam" id="PF20700"/>
    </source>
</evidence>
<reference evidence="2 3" key="1">
    <citation type="journal article" date="2022" name="Allergy">
        <title>Genome assembly and annotation of Periplaneta americana reveal a comprehensive cockroach allergen profile.</title>
        <authorList>
            <person name="Wang L."/>
            <person name="Xiong Q."/>
            <person name="Saelim N."/>
            <person name="Wang L."/>
            <person name="Nong W."/>
            <person name="Wan A.T."/>
            <person name="Shi M."/>
            <person name="Liu X."/>
            <person name="Cao Q."/>
            <person name="Hui J.H.L."/>
            <person name="Sookrung N."/>
            <person name="Leung T.F."/>
            <person name="Tungtrongchitr A."/>
            <person name="Tsui S.K.W."/>
        </authorList>
    </citation>
    <scope>NUCLEOTIDE SEQUENCE [LARGE SCALE GENOMIC DNA]</scope>
    <source>
        <strain evidence="2">PWHHKU_190912</strain>
    </source>
</reference>
<proteinExistence type="predicted"/>
<dbReference type="Pfam" id="PF20700">
    <property type="entry name" value="Mutator"/>
    <property type="match status" value="1"/>
</dbReference>
<sequence>MQDIMTATIYTVKTIFEEVRAEVGHAYSDLIVDKPVPNILDISVSYDGSWMTRGHTSAYDVGCVIDMLTGYVIDYIVKSKYCQKCTMKETTLGKNSQELTSWKETHAPDFDINHYGSSGSMEMDAAVELWQRSECYGFRYKTLLSDGDAKTLLKLNEVKPYGQGFTIVKEECVNHVGKRLGTALHNAVLHWRSQNVTLGGRNMEL</sequence>